<dbReference type="InterPro" id="IPR014044">
    <property type="entry name" value="CAP_dom"/>
</dbReference>
<dbReference type="CDD" id="cd05379">
    <property type="entry name" value="CAP_bacterial"/>
    <property type="match status" value="1"/>
</dbReference>
<dbReference type="Pfam" id="PF00188">
    <property type="entry name" value="CAP"/>
    <property type="match status" value="1"/>
</dbReference>
<feature type="chain" id="PRO_5046460189" description="SCP domain-containing protein" evidence="1">
    <location>
        <begin position="22"/>
        <end position="125"/>
    </location>
</feature>
<feature type="domain" description="SCP" evidence="2">
    <location>
        <begin position="58"/>
        <end position="114"/>
    </location>
</feature>
<dbReference type="EMBL" id="JASJQH010002092">
    <property type="protein sequence ID" value="KAK9760486.1"/>
    <property type="molecule type" value="Genomic_DNA"/>
</dbReference>
<dbReference type="InterPro" id="IPR035940">
    <property type="entry name" value="CAP_sf"/>
</dbReference>
<dbReference type="Gene3D" id="3.40.33.10">
    <property type="entry name" value="CAP"/>
    <property type="match status" value="1"/>
</dbReference>
<feature type="non-terminal residue" evidence="3">
    <location>
        <position position="125"/>
    </location>
</feature>
<dbReference type="PANTHER" id="PTHR31157:SF1">
    <property type="entry name" value="SCP DOMAIN-CONTAINING PROTEIN"/>
    <property type="match status" value="1"/>
</dbReference>
<organism evidence="3 4">
    <name type="scientific">Basidiobolus ranarum</name>
    <dbReference type="NCBI Taxonomy" id="34480"/>
    <lineage>
        <taxon>Eukaryota</taxon>
        <taxon>Fungi</taxon>
        <taxon>Fungi incertae sedis</taxon>
        <taxon>Zoopagomycota</taxon>
        <taxon>Entomophthoromycotina</taxon>
        <taxon>Basidiobolomycetes</taxon>
        <taxon>Basidiobolales</taxon>
        <taxon>Basidiobolaceae</taxon>
        <taxon>Basidiobolus</taxon>
    </lineage>
</organism>
<dbReference type="SUPFAM" id="SSF55797">
    <property type="entry name" value="PR-1-like"/>
    <property type="match status" value="1"/>
</dbReference>
<name>A0ABR2WGC1_9FUNG</name>
<feature type="signal peptide" evidence="1">
    <location>
        <begin position="1"/>
        <end position="21"/>
    </location>
</feature>
<reference evidence="3 4" key="1">
    <citation type="submission" date="2023-04" db="EMBL/GenBank/DDBJ databases">
        <title>Genome of Basidiobolus ranarum AG-B5.</title>
        <authorList>
            <person name="Stajich J.E."/>
            <person name="Carter-House D."/>
            <person name="Gryganskyi A."/>
        </authorList>
    </citation>
    <scope>NUCLEOTIDE SEQUENCE [LARGE SCALE GENOMIC DNA]</scope>
    <source>
        <strain evidence="3 4">AG-B5</strain>
    </source>
</reference>
<proteinExistence type="predicted"/>
<comment type="caution">
    <text evidence="3">The sequence shown here is derived from an EMBL/GenBank/DDBJ whole genome shotgun (WGS) entry which is preliminary data.</text>
</comment>
<sequence length="125" mass="13939">MKSWSILICLTFLLQAILVIASSKDVNYVPRTNRPQRKVKTSPVQVVTSSNGDVQAMLNLVNQQRQQSGAAPLKLDDHLVQAAQKHTDYQARVGQMTHDEPGRPLSTRVTETGFNWRTIGENVAQ</sequence>
<dbReference type="PANTHER" id="PTHR31157">
    <property type="entry name" value="SCP DOMAIN-CONTAINING PROTEIN"/>
    <property type="match status" value="1"/>
</dbReference>
<evidence type="ECO:0000256" key="1">
    <source>
        <dbReference type="SAM" id="SignalP"/>
    </source>
</evidence>
<keyword evidence="1" id="KW-0732">Signal</keyword>
<dbReference type="Proteomes" id="UP001479436">
    <property type="component" value="Unassembled WGS sequence"/>
</dbReference>
<protein>
    <recommendedName>
        <fullName evidence="2">SCP domain-containing protein</fullName>
    </recommendedName>
</protein>
<gene>
    <name evidence="3" type="ORF">K7432_015432</name>
</gene>
<evidence type="ECO:0000259" key="2">
    <source>
        <dbReference type="Pfam" id="PF00188"/>
    </source>
</evidence>
<evidence type="ECO:0000313" key="3">
    <source>
        <dbReference type="EMBL" id="KAK9760486.1"/>
    </source>
</evidence>
<evidence type="ECO:0000313" key="4">
    <source>
        <dbReference type="Proteomes" id="UP001479436"/>
    </source>
</evidence>
<accession>A0ABR2WGC1</accession>
<keyword evidence="4" id="KW-1185">Reference proteome</keyword>